<dbReference type="InterPro" id="IPR040015">
    <property type="entry name" value="UBL3-like"/>
</dbReference>
<feature type="compositionally biased region" description="Low complexity" evidence="1">
    <location>
        <begin position="330"/>
        <end position="351"/>
    </location>
</feature>
<name>A0A8K0JN54_9TREE</name>
<dbReference type="InterPro" id="IPR039540">
    <property type="entry name" value="UBL3-like_ubiquitin_dom"/>
</dbReference>
<feature type="region of interest" description="Disordered" evidence="1">
    <location>
        <begin position="271"/>
        <end position="367"/>
    </location>
</feature>
<feature type="compositionally biased region" description="Polar residues" evidence="1">
    <location>
        <begin position="293"/>
        <end position="303"/>
    </location>
</feature>
<dbReference type="InterPro" id="IPR029071">
    <property type="entry name" value="Ubiquitin-like_domsf"/>
</dbReference>
<dbReference type="InterPro" id="IPR000626">
    <property type="entry name" value="Ubiquitin-like_dom"/>
</dbReference>
<evidence type="ECO:0000256" key="1">
    <source>
        <dbReference type="SAM" id="MobiDB-lite"/>
    </source>
</evidence>
<gene>
    <name evidence="3" type="ORF">FFLO_02322</name>
</gene>
<dbReference type="AlphaFoldDB" id="A0A8K0JN54"/>
<dbReference type="SUPFAM" id="SSF54236">
    <property type="entry name" value="Ubiquitin-like"/>
    <property type="match status" value="1"/>
</dbReference>
<reference evidence="3" key="1">
    <citation type="submission" date="2020-04" db="EMBL/GenBank/DDBJ databases">
        <title>Analysis of mating type loci in Filobasidium floriforme.</title>
        <authorList>
            <person name="Nowrousian M."/>
        </authorList>
    </citation>
    <scope>NUCLEOTIDE SEQUENCE</scope>
    <source>
        <strain evidence="3">CBS 6242</strain>
    </source>
</reference>
<feature type="region of interest" description="Disordered" evidence="1">
    <location>
        <begin position="17"/>
        <end position="109"/>
    </location>
</feature>
<dbReference type="PANTHER" id="PTHR13169">
    <property type="entry name" value="UBIQUITIN-LIKE PROTEIN 3 HCG-1 PROTEIN"/>
    <property type="match status" value="1"/>
</dbReference>
<feature type="compositionally biased region" description="Polar residues" evidence="1">
    <location>
        <begin position="29"/>
        <end position="46"/>
    </location>
</feature>
<dbReference type="EMBL" id="JABELV010000036">
    <property type="protein sequence ID" value="KAG7562236.1"/>
    <property type="molecule type" value="Genomic_DNA"/>
</dbReference>
<organism evidence="3 4">
    <name type="scientific">Filobasidium floriforme</name>
    <dbReference type="NCBI Taxonomy" id="5210"/>
    <lineage>
        <taxon>Eukaryota</taxon>
        <taxon>Fungi</taxon>
        <taxon>Dikarya</taxon>
        <taxon>Basidiomycota</taxon>
        <taxon>Agaricomycotina</taxon>
        <taxon>Tremellomycetes</taxon>
        <taxon>Filobasidiales</taxon>
        <taxon>Filobasidiaceae</taxon>
        <taxon>Filobasidium</taxon>
    </lineage>
</organism>
<dbReference type="Gene3D" id="3.10.20.90">
    <property type="entry name" value="Phosphatidylinositol 3-kinase Catalytic Subunit, Chain A, domain 1"/>
    <property type="match status" value="1"/>
</dbReference>
<feature type="domain" description="Ubiquitin-like" evidence="2">
    <location>
        <begin position="182"/>
        <end position="254"/>
    </location>
</feature>
<dbReference type="OrthoDB" id="1043111at2759"/>
<protein>
    <recommendedName>
        <fullName evidence="2">Ubiquitin-like domain-containing protein</fullName>
    </recommendedName>
</protein>
<dbReference type="Proteomes" id="UP000812966">
    <property type="component" value="Unassembled WGS sequence"/>
</dbReference>
<dbReference type="PROSITE" id="PS50053">
    <property type="entry name" value="UBIQUITIN_2"/>
    <property type="match status" value="1"/>
</dbReference>
<dbReference type="PANTHER" id="PTHR13169:SF0">
    <property type="entry name" value="UBIQUITIN-LIKE PROTEIN 3"/>
    <property type="match status" value="1"/>
</dbReference>
<sequence length="367" mass="39008">MSAERAVDVATINTIDDNGQHVHSGAGTILNTTDQGYGESRSSQYDQGEGRESHQRLVASMDRYPPQSQSQLESGSDLPIITMSNPSSDLAPAIPTTSTSVSADPHTASEPPFNLQIAELIPNNDTTNINTNKYNNNDALDLEPIDVKHPIIHVDSPRSSLEREKGEIKHRALEPVMEGPKLNIRILLMSGQSHTFAFPPTTTIGHLKDLVWGEWPADWNPEPGRPPAPNYFRLLFMGRMLTDPEVLSALNLKPAPNSTIVHLSIRTFAPAPEEPPKKSILPFSLPTIPRPSGLSSRQNSSNIPTTAAPGSGTGGSPHVPPGARAESTSAIGAGAGNTTATQGTTGQTGRRAAGGDEHGGGCKCLIQ</sequence>
<proteinExistence type="predicted"/>
<evidence type="ECO:0000313" key="3">
    <source>
        <dbReference type="EMBL" id="KAG7562236.1"/>
    </source>
</evidence>
<evidence type="ECO:0000259" key="2">
    <source>
        <dbReference type="PROSITE" id="PS50053"/>
    </source>
</evidence>
<keyword evidence="4" id="KW-1185">Reference proteome</keyword>
<comment type="caution">
    <text evidence="3">The sequence shown here is derived from an EMBL/GenBank/DDBJ whole genome shotgun (WGS) entry which is preliminary data.</text>
</comment>
<evidence type="ECO:0000313" key="4">
    <source>
        <dbReference type="Proteomes" id="UP000812966"/>
    </source>
</evidence>
<accession>A0A8K0JN54</accession>
<dbReference type="Pfam" id="PF13881">
    <property type="entry name" value="Rad60-SLD_2"/>
    <property type="match status" value="1"/>
</dbReference>